<dbReference type="Gene3D" id="3.30.360.20">
    <property type="entry name" value="RNA 3'-terminal phosphate cyclase, insert domain"/>
    <property type="match status" value="1"/>
</dbReference>
<dbReference type="Pfam" id="PF05189">
    <property type="entry name" value="RTC_insert"/>
    <property type="match status" value="1"/>
</dbReference>
<keyword evidence="4" id="KW-0539">Nucleus</keyword>
<dbReference type="GO" id="GO:0005730">
    <property type="term" value="C:nucleolus"/>
    <property type="evidence" value="ECO:0007669"/>
    <property type="project" value="UniProtKB-SubCell"/>
</dbReference>
<dbReference type="FunFam" id="3.30.360.20:FF:000001">
    <property type="entry name" value="RNA terminal phosphate cyclase-like 1"/>
    <property type="match status" value="1"/>
</dbReference>
<evidence type="ECO:0000256" key="3">
    <source>
        <dbReference type="ARBA" id="ARBA00022517"/>
    </source>
</evidence>
<dbReference type="InterPro" id="IPR020719">
    <property type="entry name" value="RNA3'_term_phos_cycl-like_CS"/>
</dbReference>
<dbReference type="InterPro" id="IPR013791">
    <property type="entry name" value="RNA3'-term_phos_cycl_insert"/>
</dbReference>
<evidence type="ECO:0000313" key="8">
    <source>
        <dbReference type="Proteomes" id="UP000266673"/>
    </source>
</evidence>
<dbReference type="GO" id="GO:0004521">
    <property type="term" value="F:RNA endonuclease activity"/>
    <property type="evidence" value="ECO:0007669"/>
    <property type="project" value="TreeGrafter"/>
</dbReference>
<reference evidence="7 8" key="1">
    <citation type="submission" date="2018-06" db="EMBL/GenBank/DDBJ databases">
        <title>Comparative genomics reveals the genomic features of Rhizophagus irregularis, R. cerebriforme, R. diaphanum and Gigaspora rosea, and their symbiotic lifestyle signature.</title>
        <authorList>
            <person name="Morin E."/>
            <person name="San Clemente H."/>
            <person name="Chen E.C.H."/>
            <person name="De La Providencia I."/>
            <person name="Hainaut M."/>
            <person name="Kuo A."/>
            <person name="Kohler A."/>
            <person name="Murat C."/>
            <person name="Tang N."/>
            <person name="Roy S."/>
            <person name="Loubradou J."/>
            <person name="Henrissat B."/>
            <person name="Grigoriev I.V."/>
            <person name="Corradi N."/>
            <person name="Roux C."/>
            <person name="Martin F.M."/>
        </authorList>
    </citation>
    <scope>NUCLEOTIDE SEQUENCE [LARGE SCALE GENOMIC DNA]</scope>
    <source>
        <strain evidence="7 8">DAOM 194757</strain>
    </source>
</reference>
<dbReference type="InterPro" id="IPR013792">
    <property type="entry name" value="RNA3'P_cycl/enolpyr_Trfase_a/b"/>
</dbReference>
<evidence type="ECO:0000256" key="2">
    <source>
        <dbReference type="ARBA" id="ARBA00007089"/>
    </source>
</evidence>
<dbReference type="PANTHER" id="PTHR11096:SF1">
    <property type="entry name" value="RNA 3'-TERMINAL PHOSPHATE CYCLASE-LIKE PROTEIN"/>
    <property type="match status" value="1"/>
</dbReference>
<dbReference type="NCBIfam" id="TIGR03400">
    <property type="entry name" value="18S_RNA_Rcl1p"/>
    <property type="match status" value="1"/>
</dbReference>
<dbReference type="Pfam" id="PF01137">
    <property type="entry name" value="RTC"/>
    <property type="match status" value="1"/>
</dbReference>
<comment type="subcellular location">
    <subcellularLocation>
        <location evidence="1">Nucleus</location>
        <location evidence="1">Nucleolus</location>
    </subcellularLocation>
</comment>
<proteinExistence type="inferred from homology"/>
<dbReference type="AlphaFoldDB" id="A0A397V8X0"/>
<organism evidence="7 8">
    <name type="scientific">Gigaspora rosea</name>
    <dbReference type="NCBI Taxonomy" id="44941"/>
    <lineage>
        <taxon>Eukaryota</taxon>
        <taxon>Fungi</taxon>
        <taxon>Fungi incertae sedis</taxon>
        <taxon>Mucoromycota</taxon>
        <taxon>Glomeromycotina</taxon>
        <taxon>Glomeromycetes</taxon>
        <taxon>Diversisporales</taxon>
        <taxon>Gigasporaceae</taxon>
        <taxon>Gigaspora</taxon>
    </lineage>
</organism>
<comment type="similarity">
    <text evidence="2">Belongs to the RNA 3'-terminal cyclase family. Type 2 subfamily.</text>
</comment>
<gene>
    <name evidence="7" type="ORF">C2G38_1968849</name>
</gene>
<dbReference type="OrthoDB" id="1911237at2759"/>
<dbReference type="InterPro" id="IPR037136">
    <property type="entry name" value="RNA3'_phos_cyclase_dom_sf"/>
</dbReference>
<dbReference type="SUPFAM" id="SSF55205">
    <property type="entry name" value="EPT/RTPC-like"/>
    <property type="match status" value="1"/>
</dbReference>
<feature type="domain" description="RNA 3'-terminal phosphate cyclase insert" evidence="6">
    <location>
        <begin position="180"/>
        <end position="280"/>
    </location>
</feature>
<evidence type="ECO:0000256" key="1">
    <source>
        <dbReference type="ARBA" id="ARBA00004604"/>
    </source>
</evidence>
<evidence type="ECO:0000259" key="6">
    <source>
        <dbReference type="Pfam" id="PF05189"/>
    </source>
</evidence>
<evidence type="ECO:0000256" key="4">
    <source>
        <dbReference type="ARBA" id="ARBA00023242"/>
    </source>
</evidence>
<dbReference type="PANTHER" id="PTHR11096">
    <property type="entry name" value="RNA 3' TERMINAL PHOSPHATE CYCLASE"/>
    <property type="match status" value="1"/>
</dbReference>
<dbReference type="STRING" id="44941.A0A397V8X0"/>
<protein>
    <submittedName>
        <fullName evidence="7">Putative RNA 3'-terminal phosphate cyclase-like protein</fullName>
    </submittedName>
</protein>
<dbReference type="PIRSF" id="PIRSF005378">
    <property type="entry name" value="RNA3'_term_phos_cycl_euk"/>
    <property type="match status" value="1"/>
</dbReference>
<dbReference type="InterPro" id="IPR016443">
    <property type="entry name" value="RNA3'_term_phos_cyc_type_2"/>
</dbReference>
<accession>A0A397V8X0</accession>
<sequence>MATKILKFSGHNYFRQRLVLATLSGKTVKIDKIRSDDNDPGLKDFEANFLRLLDKVTNGSIIEINYSGTSVLFKPGIITGGKIIHDCGTARAIGYFLEPMIALAPFSKDPFNLTFFGITNDNVDLSMDIIRTAVLLQLRRFGIEEGLELKISKRGAPPLGGGEVNFKCPIVKALKPIQFTDEGRIKRIRGIACCTRVSPQNTNRMVDAARSVLNRYIPDVYIYTDVYKGEESGKSPGFALSLVAESTTSVLITAEQAANPGETPEDIGRRTAKLLLSEIRKGGCIGSPNQWLMLLFMVLSPEDVSKIRLGQLTAFTIQYLRDIRDFFDVTFKIKQDAESNTLLLTCVGVGYINYNKKTT</sequence>
<keyword evidence="8" id="KW-1185">Reference proteome</keyword>
<keyword evidence="3" id="KW-0690">Ribosome biogenesis</keyword>
<dbReference type="CDD" id="cd00875">
    <property type="entry name" value="RNA_Cyclase_Class_I"/>
    <property type="match status" value="1"/>
</dbReference>
<dbReference type="InterPro" id="IPR023797">
    <property type="entry name" value="RNA3'_phos_cyclase_dom"/>
</dbReference>
<comment type="caution">
    <text evidence="7">The sequence shown here is derived from an EMBL/GenBank/DDBJ whole genome shotgun (WGS) entry which is preliminary data.</text>
</comment>
<name>A0A397V8X0_9GLOM</name>
<dbReference type="PROSITE" id="PS01287">
    <property type="entry name" value="RTC"/>
    <property type="match status" value="1"/>
</dbReference>
<evidence type="ECO:0000259" key="5">
    <source>
        <dbReference type="Pfam" id="PF01137"/>
    </source>
</evidence>
<dbReference type="InterPro" id="IPR036553">
    <property type="entry name" value="RPTC_insert"/>
</dbReference>
<dbReference type="GO" id="GO:0000479">
    <property type="term" value="P:endonucleolytic cleavage of tricistronic rRNA transcript (SSU-rRNA, 5.8S rRNA, LSU-rRNA)"/>
    <property type="evidence" value="ECO:0007669"/>
    <property type="project" value="TreeGrafter"/>
</dbReference>
<dbReference type="Proteomes" id="UP000266673">
    <property type="component" value="Unassembled WGS sequence"/>
</dbReference>
<feature type="domain" description="RNA 3'-terminal phosphate cyclase" evidence="5">
    <location>
        <begin position="7"/>
        <end position="333"/>
    </location>
</feature>
<evidence type="ECO:0000313" key="7">
    <source>
        <dbReference type="EMBL" id="RIB17369.1"/>
    </source>
</evidence>
<dbReference type="Gene3D" id="3.65.10.20">
    <property type="entry name" value="RNA 3'-terminal phosphate cyclase domain"/>
    <property type="match status" value="1"/>
</dbReference>
<dbReference type="InterPro" id="IPR000228">
    <property type="entry name" value="RNA3'_term_phos_cyc"/>
</dbReference>
<dbReference type="EMBL" id="QKWP01000610">
    <property type="protein sequence ID" value="RIB17369.1"/>
    <property type="molecule type" value="Genomic_DNA"/>
</dbReference>